<dbReference type="GO" id="GO:0016791">
    <property type="term" value="F:phosphatase activity"/>
    <property type="evidence" value="ECO:0007669"/>
    <property type="project" value="TreeGrafter"/>
</dbReference>
<dbReference type="AlphaFoldDB" id="A0A561SJ84"/>
<dbReference type="SUPFAM" id="SSF53254">
    <property type="entry name" value="Phosphoglycerate mutase-like"/>
    <property type="match status" value="1"/>
</dbReference>
<dbReference type="InterPro" id="IPR013078">
    <property type="entry name" value="His_Pase_superF_clade-1"/>
</dbReference>
<dbReference type="Proteomes" id="UP000321261">
    <property type="component" value="Unassembled WGS sequence"/>
</dbReference>
<dbReference type="RefSeq" id="WP_147254193.1">
    <property type="nucleotide sequence ID" value="NZ_VIWU01000001.1"/>
</dbReference>
<dbReference type="PANTHER" id="PTHR48100:SF2">
    <property type="entry name" value="CONSERVED PROTEIN"/>
    <property type="match status" value="1"/>
</dbReference>
<name>A0A561SJ84_9PSEU</name>
<dbReference type="InterPro" id="IPR022492">
    <property type="entry name" value="Phosphomutase_MSMEG4193_put"/>
</dbReference>
<dbReference type="GO" id="GO:0005737">
    <property type="term" value="C:cytoplasm"/>
    <property type="evidence" value="ECO:0007669"/>
    <property type="project" value="TreeGrafter"/>
</dbReference>
<keyword evidence="3" id="KW-1185">Reference proteome</keyword>
<protein>
    <submittedName>
        <fullName evidence="2">Putative phosphomutase (TIGR03848 family)</fullName>
    </submittedName>
</protein>
<dbReference type="Gene3D" id="3.40.50.1240">
    <property type="entry name" value="Phosphoglycerate mutase-like"/>
    <property type="match status" value="1"/>
</dbReference>
<reference evidence="2 3" key="1">
    <citation type="submission" date="2019-06" db="EMBL/GenBank/DDBJ databases">
        <title>Sequencing the genomes of 1000 actinobacteria strains.</title>
        <authorList>
            <person name="Klenk H.-P."/>
        </authorList>
    </citation>
    <scope>NUCLEOTIDE SEQUENCE [LARGE SCALE GENOMIC DNA]</scope>
    <source>
        <strain evidence="2 3">DSM 45671</strain>
    </source>
</reference>
<dbReference type="InterPro" id="IPR029033">
    <property type="entry name" value="His_PPase_superfam"/>
</dbReference>
<dbReference type="NCBIfam" id="TIGR03848">
    <property type="entry name" value="MSMEG_4193"/>
    <property type="match status" value="1"/>
</dbReference>
<evidence type="ECO:0000313" key="3">
    <source>
        <dbReference type="Proteomes" id="UP000321261"/>
    </source>
</evidence>
<evidence type="ECO:0000313" key="2">
    <source>
        <dbReference type="EMBL" id="TWF74893.1"/>
    </source>
</evidence>
<organism evidence="2 3">
    <name type="scientific">Pseudonocardia hierapolitana</name>
    <dbReference type="NCBI Taxonomy" id="1128676"/>
    <lineage>
        <taxon>Bacteria</taxon>
        <taxon>Bacillati</taxon>
        <taxon>Actinomycetota</taxon>
        <taxon>Actinomycetes</taxon>
        <taxon>Pseudonocardiales</taxon>
        <taxon>Pseudonocardiaceae</taxon>
        <taxon>Pseudonocardia</taxon>
    </lineage>
</organism>
<dbReference type="InterPro" id="IPR050275">
    <property type="entry name" value="PGM_Phosphatase"/>
</dbReference>
<proteinExistence type="predicted"/>
<evidence type="ECO:0000256" key="1">
    <source>
        <dbReference type="SAM" id="MobiDB-lite"/>
    </source>
</evidence>
<dbReference type="OrthoDB" id="4120859at2"/>
<dbReference type="PANTHER" id="PTHR48100">
    <property type="entry name" value="BROAD-SPECIFICITY PHOSPHATASE YOR283W-RELATED"/>
    <property type="match status" value="1"/>
</dbReference>
<comment type="caution">
    <text evidence="2">The sequence shown here is derived from an EMBL/GenBank/DDBJ whole genome shotgun (WGS) entry which is preliminary data.</text>
</comment>
<accession>A0A561SJ84</accession>
<dbReference type="SMART" id="SM00855">
    <property type="entry name" value="PGAM"/>
    <property type="match status" value="1"/>
</dbReference>
<dbReference type="EMBL" id="VIWU01000001">
    <property type="protein sequence ID" value="TWF74893.1"/>
    <property type="molecule type" value="Genomic_DNA"/>
</dbReference>
<sequence length="235" mass="24560">MTTLILLRHGRSAANASGVLAGRAAGVELDDTGRAQAEKLVDRLAGVPLAAVVCSPMLRCEQTVAPLAQARDLVPTSEPELAEVDYGSWTGRELNALAKEPLWKVVQAHPSAAVFPEGEGLAGMQARAVAAVRRHGARIAAEHGPGAVWLACSHGDVIKSILADALATHLDNFQRIVVDPGSISVVHYTETRPFVARVNDLGGDVSGLIPPAPKRKRRKTPARSSDAVVGGDTGA</sequence>
<gene>
    <name evidence="2" type="ORF">FHX44_11775</name>
</gene>
<dbReference type="CDD" id="cd07067">
    <property type="entry name" value="HP_PGM_like"/>
    <property type="match status" value="1"/>
</dbReference>
<dbReference type="Pfam" id="PF00300">
    <property type="entry name" value="His_Phos_1"/>
    <property type="match status" value="1"/>
</dbReference>
<feature type="region of interest" description="Disordered" evidence="1">
    <location>
        <begin position="206"/>
        <end position="235"/>
    </location>
</feature>